<dbReference type="Gene3D" id="3.40.50.1980">
    <property type="entry name" value="Nitrogenase molybdenum iron protein domain"/>
    <property type="match status" value="2"/>
</dbReference>
<sequence length="299" mass="32887">MAAYVPASLLTFYYMRIFGLLMIIGVSLTGCGRFGKKVGGDDKDRIVCVSKQMTEFLFALNLGHKIVGIDLTSTYPTETKKLTTVGYHRHLNAEGIISLEPTVVIHQGDIAPANVMAQVQQVGIPVKVYPPGSTIDSAKMVLAMVAHDYGADSIARRLNQNLDRQLQIADSFVRRFPTRPRVLIIHFGQQRNQYFVMGTRGTANAMLTLAGGDNAADTSSFRDLSAEVIAREQPDVILATDFGFDRLGGSMQKFMDLPGIALTPAAKNGKIYRIEEHDLVYFGPRTGENIIKIAKLIHQ</sequence>
<evidence type="ECO:0000313" key="3">
    <source>
        <dbReference type="EMBL" id="SHF43252.1"/>
    </source>
</evidence>
<evidence type="ECO:0000313" key="4">
    <source>
        <dbReference type="Proteomes" id="UP000184048"/>
    </source>
</evidence>
<dbReference type="SUPFAM" id="SSF53807">
    <property type="entry name" value="Helical backbone' metal receptor"/>
    <property type="match status" value="1"/>
</dbReference>
<evidence type="ECO:0000259" key="2">
    <source>
        <dbReference type="PROSITE" id="PS50983"/>
    </source>
</evidence>
<dbReference type="PANTHER" id="PTHR30535:SF4">
    <property type="entry name" value="HEMIN-BINDING PERIPLASMIC PROTEIN HMUT"/>
    <property type="match status" value="1"/>
</dbReference>
<feature type="domain" description="Fe/B12 periplasmic-binding" evidence="2">
    <location>
        <begin position="45"/>
        <end position="299"/>
    </location>
</feature>
<proteinExistence type="predicted"/>
<dbReference type="Proteomes" id="UP000184048">
    <property type="component" value="Unassembled WGS sequence"/>
</dbReference>
<dbReference type="AlphaFoldDB" id="A0A1M5BM08"/>
<dbReference type="PANTHER" id="PTHR30535">
    <property type="entry name" value="VITAMIN B12-BINDING PROTEIN"/>
    <property type="match status" value="1"/>
</dbReference>
<name>A0A1M5BM08_9BACT</name>
<accession>A0A1M5BM08</accession>
<keyword evidence="4" id="KW-1185">Reference proteome</keyword>
<keyword evidence="1" id="KW-0472">Membrane</keyword>
<evidence type="ECO:0000256" key="1">
    <source>
        <dbReference type="SAM" id="Phobius"/>
    </source>
</evidence>
<dbReference type="STRING" id="1121884.SAMN02745131_02635"/>
<dbReference type="Pfam" id="PF01497">
    <property type="entry name" value="Peripla_BP_2"/>
    <property type="match status" value="1"/>
</dbReference>
<protein>
    <submittedName>
        <fullName evidence="3">Iron complex transport system substrate-binding protein</fullName>
    </submittedName>
</protein>
<dbReference type="InterPro" id="IPR002491">
    <property type="entry name" value="ABC_transptr_periplasmic_BD"/>
</dbReference>
<dbReference type="InterPro" id="IPR050902">
    <property type="entry name" value="ABC_Transporter_SBP"/>
</dbReference>
<feature type="transmembrane region" description="Helical" evidence="1">
    <location>
        <begin position="12"/>
        <end position="35"/>
    </location>
</feature>
<reference evidence="3 4" key="1">
    <citation type="submission" date="2016-11" db="EMBL/GenBank/DDBJ databases">
        <authorList>
            <person name="Jaros S."/>
            <person name="Januszkiewicz K."/>
            <person name="Wedrychowicz H."/>
        </authorList>
    </citation>
    <scope>NUCLEOTIDE SEQUENCE [LARGE SCALE GENOMIC DNA]</scope>
    <source>
        <strain evidence="3 4">DSM 18119</strain>
    </source>
</reference>
<dbReference type="RefSeq" id="WP_217652993.1">
    <property type="nucleotide sequence ID" value="NZ_FQUU01000010.1"/>
</dbReference>
<keyword evidence="1" id="KW-1133">Transmembrane helix</keyword>
<keyword evidence="1" id="KW-0812">Transmembrane</keyword>
<dbReference type="PROSITE" id="PS50983">
    <property type="entry name" value="FE_B12_PBP"/>
    <property type="match status" value="1"/>
</dbReference>
<organism evidence="3 4">
    <name type="scientific">Flavisolibacter ginsengisoli DSM 18119</name>
    <dbReference type="NCBI Taxonomy" id="1121884"/>
    <lineage>
        <taxon>Bacteria</taxon>
        <taxon>Pseudomonadati</taxon>
        <taxon>Bacteroidota</taxon>
        <taxon>Chitinophagia</taxon>
        <taxon>Chitinophagales</taxon>
        <taxon>Chitinophagaceae</taxon>
        <taxon>Flavisolibacter</taxon>
    </lineage>
</organism>
<dbReference type="EMBL" id="FQUU01000010">
    <property type="protein sequence ID" value="SHF43252.1"/>
    <property type="molecule type" value="Genomic_DNA"/>
</dbReference>
<gene>
    <name evidence="3" type="ORF">SAMN02745131_02635</name>
</gene>